<keyword evidence="4" id="KW-0408">Iron</keyword>
<dbReference type="Pfam" id="PF07732">
    <property type="entry name" value="Cu-oxidase_3"/>
    <property type="match status" value="1"/>
</dbReference>
<dbReference type="InterPro" id="IPR001117">
    <property type="entry name" value="Cu-oxidase_2nd"/>
</dbReference>
<name>A0ABX6NDL7_9BACT</name>
<evidence type="ECO:0000259" key="6">
    <source>
        <dbReference type="Pfam" id="PF00394"/>
    </source>
</evidence>
<dbReference type="InterPro" id="IPR008972">
    <property type="entry name" value="Cupredoxin"/>
</dbReference>
<dbReference type="InterPro" id="IPR011707">
    <property type="entry name" value="Cu-oxidase-like_N"/>
</dbReference>
<dbReference type="InterPro" id="IPR006376">
    <property type="entry name" value="Cu-R_CopA"/>
</dbReference>
<evidence type="ECO:0000313" key="10">
    <source>
        <dbReference type="Proteomes" id="UP000503251"/>
    </source>
</evidence>
<dbReference type="RefSeq" id="WP_171266467.1">
    <property type="nucleotide sequence ID" value="NZ_CP039543.1"/>
</dbReference>
<protein>
    <submittedName>
        <fullName evidence="9">Copper resistance system multicopper oxidase</fullName>
    </submittedName>
</protein>
<dbReference type="Gene3D" id="2.60.40.420">
    <property type="entry name" value="Cupredoxins - blue copper proteins"/>
    <property type="match status" value="3"/>
</dbReference>
<evidence type="ECO:0000256" key="1">
    <source>
        <dbReference type="ARBA" id="ARBA00022723"/>
    </source>
</evidence>
<evidence type="ECO:0000259" key="8">
    <source>
        <dbReference type="Pfam" id="PF07732"/>
    </source>
</evidence>
<dbReference type="PROSITE" id="PS00080">
    <property type="entry name" value="MULTICOPPER_OXIDASE2"/>
    <property type="match status" value="1"/>
</dbReference>
<accession>A0ABX6NDL7</accession>
<sequence>MSGCKDLSRRSFIKKTGIFLAGMQCVWPLPAWALSTSPGIEQRSPKSSYDLTIGYSPITIDGREGVSTGVNGSVPGPLVYLREGDDVTLRVTNELMDTKHASIHWHGILVPANMDGVPGVSYRGIPPGETYVYRYRVKQAGTYWYHSHSRFQEQTGTYGPLVILPKDGEPFTYDRDYPVVLSDWSFEDPEAIFRHINILGDYYNYQRRTVADFFKDVREMGLLDTIAERNAWGNMRMSPVDLADVTGHTYTFLMNGHSAGMNWTALFNPGETIRLRFINSSTMTNFDVRIPGLDMEVVMADGKAVKPVSVHEFRIGVAETYDVLVRPSKDQAFNIFAESLDRSGYTRGTLAPRAGMHVPPPALRPRPVRQLEKIGMGGMDDNIFGVMMGDMKHGDMQMDGQGKQPKQPDPRIPGPNGPEPFKPDDIGVNVIMVVNNPRYRLDEPGIGLGEDGWRVLVYDDLVSAEPQPYSTTVDREMTINITANMERYMFSFDGRKFTEQPGPYFFRHNERLRLFLVNHTMMEHPIHLHGMWMQMENGADKLPFKHTILTKPGGVVSALITPIERGDWAFHCHLLYHMEAGMFQVVRVA</sequence>
<feature type="region of interest" description="Disordered" evidence="5">
    <location>
        <begin position="394"/>
        <end position="425"/>
    </location>
</feature>
<dbReference type="Pfam" id="PF00394">
    <property type="entry name" value="Cu-oxidase"/>
    <property type="match status" value="1"/>
</dbReference>
<dbReference type="InterPro" id="IPR011706">
    <property type="entry name" value="Cu-oxidase_C"/>
</dbReference>
<evidence type="ECO:0000256" key="3">
    <source>
        <dbReference type="ARBA" id="ARBA00023008"/>
    </source>
</evidence>
<gene>
    <name evidence="9" type="ORF">E8L03_02415</name>
</gene>
<evidence type="ECO:0000256" key="2">
    <source>
        <dbReference type="ARBA" id="ARBA00023002"/>
    </source>
</evidence>
<dbReference type="Proteomes" id="UP000503251">
    <property type="component" value="Chromosome"/>
</dbReference>
<dbReference type="CDD" id="cd13896">
    <property type="entry name" value="CuRO_3_CopA"/>
    <property type="match status" value="1"/>
</dbReference>
<dbReference type="InterPro" id="IPR045087">
    <property type="entry name" value="Cu-oxidase_fam"/>
</dbReference>
<dbReference type="Pfam" id="PF07731">
    <property type="entry name" value="Cu-oxidase_2"/>
    <property type="match status" value="1"/>
</dbReference>
<evidence type="ECO:0000256" key="4">
    <source>
        <dbReference type="ARBA" id="ARBA00023014"/>
    </source>
</evidence>
<dbReference type="InterPro" id="IPR006311">
    <property type="entry name" value="TAT_signal"/>
</dbReference>
<keyword evidence="1" id="KW-0479">Metal-binding</keyword>
<dbReference type="InterPro" id="IPR034279">
    <property type="entry name" value="CuRO_3_CopA"/>
</dbReference>
<evidence type="ECO:0000313" key="9">
    <source>
        <dbReference type="EMBL" id="QJT07850.1"/>
    </source>
</evidence>
<organism evidence="9 10">
    <name type="scientific">Oceanidesulfovibrio marinus</name>
    <dbReference type="NCBI Taxonomy" id="370038"/>
    <lineage>
        <taxon>Bacteria</taxon>
        <taxon>Pseudomonadati</taxon>
        <taxon>Thermodesulfobacteriota</taxon>
        <taxon>Desulfovibrionia</taxon>
        <taxon>Desulfovibrionales</taxon>
        <taxon>Desulfovibrionaceae</taxon>
        <taxon>Oceanidesulfovibrio</taxon>
    </lineage>
</organism>
<keyword evidence="3" id="KW-0186">Copper</keyword>
<dbReference type="SUPFAM" id="SSF49503">
    <property type="entry name" value="Cupredoxins"/>
    <property type="match status" value="3"/>
</dbReference>
<dbReference type="PROSITE" id="PS51318">
    <property type="entry name" value="TAT"/>
    <property type="match status" value="1"/>
</dbReference>
<feature type="domain" description="Plastocyanin-like" evidence="8">
    <location>
        <begin position="54"/>
        <end position="166"/>
    </location>
</feature>
<dbReference type="PANTHER" id="PTHR11709:SF394">
    <property type="entry name" value="FI03373P-RELATED"/>
    <property type="match status" value="1"/>
</dbReference>
<dbReference type="EMBL" id="CP039543">
    <property type="protein sequence ID" value="QJT07850.1"/>
    <property type="molecule type" value="Genomic_DNA"/>
</dbReference>
<keyword evidence="2" id="KW-0560">Oxidoreductase</keyword>
<dbReference type="CDD" id="cd13874">
    <property type="entry name" value="CuRO_2_CopA"/>
    <property type="match status" value="1"/>
</dbReference>
<feature type="domain" description="Plastocyanin-like" evidence="7">
    <location>
        <begin position="474"/>
        <end position="588"/>
    </location>
</feature>
<evidence type="ECO:0000259" key="7">
    <source>
        <dbReference type="Pfam" id="PF07731"/>
    </source>
</evidence>
<dbReference type="InterPro" id="IPR002355">
    <property type="entry name" value="Cu_oxidase_Cu_BS"/>
</dbReference>
<dbReference type="InterPro" id="IPR034282">
    <property type="entry name" value="CuRO_2_CopA"/>
</dbReference>
<keyword evidence="4" id="KW-0411">Iron-sulfur</keyword>
<feature type="compositionally biased region" description="Pro residues" evidence="5">
    <location>
        <begin position="410"/>
        <end position="420"/>
    </location>
</feature>
<dbReference type="NCBIfam" id="TIGR01480">
    <property type="entry name" value="copper_res_A"/>
    <property type="match status" value="1"/>
</dbReference>
<proteinExistence type="predicted"/>
<keyword evidence="10" id="KW-1185">Reference proteome</keyword>
<evidence type="ECO:0000256" key="5">
    <source>
        <dbReference type="SAM" id="MobiDB-lite"/>
    </source>
</evidence>
<dbReference type="PANTHER" id="PTHR11709">
    <property type="entry name" value="MULTI-COPPER OXIDASE"/>
    <property type="match status" value="1"/>
</dbReference>
<feature type="domain" description="Plastocyanin-like" evidence="6">
    <location>
        <begin position="245"/>
        <end position="344"/>
    </location>
</feature>
<reference evidence="9 10" key="1">
    <citation type="submission" date="2019-04" db="EMBL/GenBank/DDBJ databases">
        <title>Isolation and culture of sulfate reducing bacteria from the cold seep of the South China Sea.</title>
        <authorList>
            <person name="Sun C."/>
            <person name="Liu R."/>
        </authorList>
    </citation>
    <scope>NUCLEOTIDE SEQUENCE [LARGE SCALE GENOMIC DNA]</scope>
    <source>
        <strain evidence="9 10">CS1</strain>
    </source>
</reference>